<dbReference type="EMBL" id="JAOZYB010000246">
    <property type="protein sequence ID" value="MEB3963516.1"/>
    <property type="molecule type" value="Genomic_DNA"/>
</dbReference>
<feature type="compositionally biased region" description="Low complexity" evidence="7">
    <location>
        <begin position="10"/>
        <end position="30"/>
    </location>
</feature>
<evidence type="ECO:0000256" key="6">
    <source>
        <dbReference type="ARBA" id="ARBA00023014"/>
    </source>
</evidence>
<dbReference type="InterPro" id="IPR051329">
    <property type="entry name" value="NIR_SIR_4Fe-4S"/>
</dbReference>
<keyword evidence="1" id="KW-0004">4Fe-4S</keyword>
<feature type="region of interest" description="Disordered" evidence="7">
    <location>
        <begin position="315"/>
        <end position="356"/>
    </location>
</feature>
<keyword evidence="6" id="KW-0411">Iron-sulfur</keyword>
<name>A0ABU6CH55_9ACTN</name>
<reference evidence="9 10" key="1">
    <citation type="submission" date="2022-10" db="EMBL/GenBank/DDBJ databases">
        <authorList>
            <person name="Xie J."/>
            <person name="Shen N."/>
        </authorList>
    </citation>
    <scope>NUCLEOTIDE SEQUENCE [LARGE SCALE GENOMIC DNA]</scope>
    <source>
        <strain evidence="9 10">DSM 41681</strain>
    </source>
</reference>
<keyword evidence="3" id="KW-0479">Metal-binding</keyword>
<dbReference type="Gene3D" id="3.30.413.10">
    <property type="entry name" value="Sulfite Reductase Hemoprotein, domain 1"/>
    <property type="match status" value="1"/>
</dbReference>
<keyword evidence="2" id="KW-0349">Heme</keyword>
<dbReference type="SUPFAM" id="SSF55124">
    <property type="entry name" value="Nitrite/Sulfite reductase N-terminal domain-like"/>
    <property type="match status" value="2"/>
</dbReference>
<dbReference type="Gene3D" id="3.90.480.10">
    <property type="entry name" value="Sulfite Reductase Hemoprotein,Domain 2"/>
    <property type="match status" value="1"/>
</dbReference>
<keyword evidence="4" id="KW-0560">Oxidoreductase</keyword>
<dbReference type="Gene3D" id="3.90.480.20">
    <property type="match status" value="1"/>
</dbReference>
<dbReference type="PANTHER" id="PTHR32439">
    <property type="entry name" value="FERREDOXIN--NITRITE REDUCTASE, CHLOROPLASTIC"/>
    <property type="match status" value="1"/>
</dbReference>
<gene>
    <name evidence="9" type="ORF">OKJ48_25200</name>
</gene>
<accession>A0ABU6CH55</accession>
<dbReference type="PANTHER" id="PTHR32439:SF9">
    <property type="entry name" value="BLR3264 PROTEIN"/>
    <property type="match status" value="1"/>
</dbReference>
<feature type="domain" description="Nitrite/Sulfite reductase ferredoxin-like" evidence="8">
    <location>
        <begin position="46"/>
        <end position="96"/>
    </location>
</feature>
<evidence type="ECO:0000313" key="10">
    <source>
        <dbReference type="Proteomes" id="UP001352223"/>
    </source>
</evidence>
<dbReference type="RefSeq" id="WP_324771251.1">
    <property type="nucleotide sequence ID" value="NZ_BAAATS010000017.1"/>
</dbReference>
<keyword evidence="10" id="KW-1185">Reference proteome</keyword>
<keyword evidence="5" id="KW-0408">Iron</keyword>
<dbReference type="InterPro" id="IPR036136">
    <property type="entry name" value="Nit/Sulf_reduc_fer-like_dom_sf"/>
</dbReference>
<evidence type="ECO:0000259" key="8">
    <source>
        <dbReference type="Pfam" id="PF03460"/>
    </source>
</evidence>
<organism evidence="9 10">
    <name type="scientific">Streptomyces kunmingensis</name>
    <dbReference type="NCBI Taxonomy" id="68225"/>
    <lineage>
        <taxon>Bacteria</taxon>
        <taxon>Bacillati</taxon>
        <taxon>Actinomycetota</taxon>
        <taxon>Actinomycetes</taxon>
        <taxon>Kitasatosporales</taxon>
        <taxon>Streptomycetaceae</taxon>
        <taxon>Streptomyces</taxon>
    </lineage>
</organism>
<proteinExistence type="predicted"/>
<evidence type="ECO:0000256" key="2">
    <source>
        <dbReference type="ARBA" id="ARBA00022617"/>
    </source>
</evidence>
<protein>
    <submittedName>
        <fullName evidence="9">Cobalamin biosynthesis protein CobG</fullName>
    </submittedName>
</protein>
<dbReference type="Proteomes" id="UP001352223">
    <property type="component" value="Unassembled WGS sequence"/>
</dbReference>
<evidence type="ECO:0000256" key="4">
    <source>
        <dbReference type="ARBA" id="ARBA00023002"/>
    </source>
</evidence>
<evidence type="ECO:0000256" key="5">
    <source>
        <dbReference type="ARBA" id="ARBA00023004"/>
    </source>
</evidence>
<dbReference type="Pfam" id="PF03460">
    <property type="entry name" value="NIR_SIR_ferr"/>
    <property type="match status" value="1"/>
</dbReference>
<dbReference type="InterPro" id="IPR045854">
    <property type="entry name" value="NO2/SO3_Rdtase_4Fe4S_sf"/>
</dbReference>
<dbReference type="InterPro" id="IPR005117">
    <property type="entry name" value="NiRdtase/SiRdtase_haem-b_fer"/>
</dbReference>
<evidence type="ECO:0000256" key="1">
    <source>
        <dbReference type="ARBA" id="ARBA00022485"/>
    </source>
</evidence>
<sequence>MPASPIPIRPGASGTPGTSGASEASEASGAFPGDACPGALRLHAADDGYLARVRIPGGILDVAQARALGDAAARLGDGTLHLTSRGNVQLRGLREGCGGELAEVLGAAGLLPSAAHERVRNVVASPMSGLDGGGVVDVRGWLTGLDAALCASSVTPELSGRFLFALDDGRGDVAGLRPDVLLRGLAGGSAGLFVGGAAFVVEYADAARAAVIAAEVFVAAARGVSGRRVWRVRELNMPAPELASLIAEQLSARGIEASPLSGAGGDGAVPIGIEANPVRGAGNCATSHDAPAPAIDSATGTAAQATGLRPGPRSSIAGGAEFYGPGDQPSAEAEILGPGGQRPTEAEFYGPGGQPPAEAEFYGPGGQKITAPFGAFAQPQWAALTDLVARLPAREIRLTPWRDIVIPGATRAQADQLTGTGLVADPDSPWTRTGACTGRPGCAKANADVRADATARHPTLPTYWSGCERRCGHPVGPYVDVVARPDGTYDVSNPTSTQPS</sequence>
<evidence type="ECO:0000256" key="3">
    <source>
        <dbReference type="ARBA" id="ARBA00022723"/>
    </source>
</evidence>
<comment type="caution">
    <text evidence="9">The sequence shown here is derived from an EMBL/GenBank/DDBJ whole genome shotgun (WGS) entry which is preliminary data.</text>
</comment>
<feature type="region of interest" description="Disordered" evidence="7">
    <location>
        <begin position="1"/>
        <end position="30"/>
    </location>
</feature>
<evidence type="ECO:0000256" key="7">
    <source>
        <dbReference type="SAM" id="MobiDB-lite"/>
    </source>
</evidence>
<evidence type="ECO:0000313" key="9">
    <source>
        <dbReference type="EMBL" id="MEB3963516.1"/>
    </source>
</evidence>